<dbReference type="InterPro" id="IPR007554">
    <property type="entry name" value="Glycerophosphate_synth"/>
</dbReference>
<accession>A0A0L9Y6W7</accession>
<evidence type="ECO:0000313" key="9">
    <source>
        <dbReference type="Proteomes" id="UP000473681"/>
    </source>
</evidence>
<dbReference type="Gene3D" id="3.40.50.11820">
    <property type="match status" value="1"/>
</dbReference>
<proteinExistence type="inferred from homology"/>
<dbReference type="PANTHER" id="PTHR37316:SF2">
    <property type="entry name" value="TEICHOIC ACID RIBITOL-PHOSPHATE POLYMERASE TARK"/>
    <property type="match status" value="1"/>
</dbReference>
<comment type="similarity">
    <text evidence="2">Belongs to the CDP-glycerol glycerophosphotransferase family.</text>
</comment>
<evidence type="ECO:0000256" key="5">
    <source>
        <dbReference type="ARBA" id="ARBA00022944"/>
    </source>
</evidence>
<name>A0A0L9Y6W7_CLOBO</name>
<dbReference type="InterPro" id="IPR051612">
    <property type="entry name" value="Teichoic_Acid_Biosynth"/>
</dbReference>
<evidence type="ECO:0000313" key="7">
    <source>
        <dbReference type="EMBL" id="NFN34427.1"/>
    </source>
</evidence>
<dbReference type="EMBL" id="SXFB01000004">
    <property type="protein sequence ID" value="NFV25954.1"/>
    <property type="molecule type" value="Genomic_DNA"/>
</dbReference>
<comment type="subcellular location">
    <subcellularLocation>
        <location evidence="1">Cell membrane</location>
        <topology evidence="1">Peripheral membrane protein</topology>
    </subcellularLocation>
</comment>
<evidence type="ECO:0000313" key="10">
    <source>
        <dbReference type="Proteomes" id="UP000486903"/>
    </source>
</evidence>
<protein>
    <submittedName>
        <fullName evidence="7">Glycosyl transferase</fullName>
    </submittedName>
</protein>
<reference evidence="9 10" key="1">
    <citation type="submission" date="2019-04" db="EMBL/GenBank/DDBJ databases">
        <title>Genome sequencing of Clostridium botulinum Groups I-IV and Clostridium butyricum.</title>
        <authorList>
            <person name="Brunt J."/>
            <person name="Van Vliet A.H.M."/>
            <person name="Stringer S.C."/>
            <person name="Carter A.T."/>
            <person name="Peck M.W."/>
        </authorList>
    </citation>
    <scope>NUCLEOTIDE SEQUENCE [LARGE SCALE GENOMIC DNA]</scope>
    <source>
        <strain evidence="8 10">BL81</strain>
        <strain evidence="7 9">CB-K-33E</strain>
    </source>
</reference>
<keyword evidence="4 7" id="KW-0808">Transferase</keyword>
<dbReference type="GO" id="GO:0047355">
    <property type="term" value="F:CDP-glycerol glycerophosphotransferase activity"/>
    <property type="evidence" value="ECO:0007669"/>
    <property type="project" value="InterPro"/>
</dbReference>
<dbReference type="RefSeq" id="WP_003370886.1">
    <property type="nucleotide sequence ID" value="NZ_JACBBA010000001.1"/>
</dbReference>
<sequence length="382" mass="45257">MKKIKSIIKKILKLVIIIIFNIMKLLPLKNDFVVLDSWKGQSLKGNLLSIYNELNLNYNLKIVVIGNNFNFKNSNTVVCKSKSIKHIYYLAISKYWIVDTLYYDYLKPRKETKYILVWHAPGVFKRFGISTINGCKVLEDVYIKNGRNLSNLIVSSSIVKQIYSKELCIDEKKIISLGLPRTDEFILQCESCKENIYTKYGINKEKKIILYAPTFRGEGIKDFNLNLDIDKIDIYMNLDYIIIVKLHPNNYIEKTNVSWLKSKIIISEGDNLEELMKVSDCLITDYSSIIFEYCLLKKPIFFYAYDLENYMHNERGFYVDYKEFVPGPIVYNTEQLINQINNYQIDKYKDKINYVANEYQRHDGKCTKRFMEYFFNNRKRLR</sequence>
<dbReference type="PANTHER" id="PTHR37316">
    <property type="entry name" value="TEICHOIC ACID GLYCEROL-PHOSPHATE PRIMASE"/>
    <property type="match status" value="1"/>
</dbReference>
<evidence type="ECO:0000256" key="1">
    <source>
        <dbReference type="ARBA" id="ARBA00004202"/>
    </source>
</evidence>
<dbReference type="EMBL" id="SWVK01000005">
    <property type="protein sequence ID" value="NFN34427.1"/>
    <property type="molecule type" value="Genomic_DNA"/>
</dbReference>
<evidence type="ECO:0000313" key="8">
    <source>
        <dbReference type="EMBL" id="NFV25954.1"/>
    </source>
</evidence>
<dbReference type="Gene3D" id="3.40.50.12580">
    <property type="match status" value="1"/>
</dbReference>
<dbReference type="Proteomes" id="UP000486903">
    <property type="component" value="Unassembled WGS sequence"/>
</dbReference>
<evidence type="ECO:0000256" key="6">
    <source>
        <dbReference type="ARBA" id="ARBA00023136"/>
    </source>
</evidence>
<dbReference type="InterPro" id="IPR043148">
    <property type="entry name" value="TagF_C"/>
</dbReference>
<evidence type="ECO:0000256" key="4">
    <source>
        <dbReference type="ARBA" id="ARBA00022679"/>
    </source>
</evidence>
<gene>
    <name evidence="7" type="ORF">FDB51_04630</name>
    <name evidence="8" type="ORF">FDG31_07155</name>
</gene>
<evidence type="ECO:0000256" key="3">
    <source>
        <dbReference type="ARBA" id="ARBA00022475"/>
    </source>
</evidence>
<keyword evidence="3" id="KW-1003">Cell membrane</keyword>
<organism evidence="7 9">
    <name type="scientific">Clostridium botulinum</name>
    <dbReference type="NCBI Taxonomy" id="1491"/>
    <lineage>
        <taxon>Bacteria</taxon>
        <taxon>Bacillati</taxon>
        <taxon>Bacillota</taxon>
        <taxon>Clostridia</taxon>
        <taxon>Eubacteriales</taxon>
        <taxon>Clostridiaceae</taxon>
        <taxon>Clostridium</taxon>
    </lineage>
</organism>
<dbReference type="OrthoDB" id="9807097at2"/>
<dbReference type="InterPro" id="IPR043149">
    <property type="entry name" value="TagF_N"/>
</dbReference>
<comment type="caution">
    <text evidence="7">The sequence shown here is derived from an EMBL/GenBank/DDBJ whole genome shotgun (WGS) entry which is preliminary data.</text>
</comment>
<evidence type="ECO:0000256" key="2">
    <source>
        <dbReference type="ARBA" id="ARBA00010488"/>
    </source>
</evidence>
<dbReference type="GO" id="GO:0005886">
    <property type="term" value="C:plasma membrane"/>
    <property type="evidence" value="ECO:0007669"/>
    <property type="project" value="UniProtKB-SubCell"/>
</dbReference>
<dbReference type="AlphaFoldDB" id="A0A0L9Y6W7"/>
<dbReference type="SUPFAM" id="SSF53756">
    <property type="entry name" value="UDP-Glycosyltransferase/glycogen phosphorylase"/>
    <property type="match status" value="1"/>
</dbReference>
<keyword evidence="6" id="KW-0472">Membrane</keyword>
<dbReference type="Proteomes" id="UP000473681">
    <property type="component" value="Unassembled WGS sequence"/>
</dbReference>
<dbReference type="Pfam" id="PF04464">
    <property type="entry name" value="Glyphos_transf"/>
    <property type="match status" value="1"/>
</dbReference>
<dbReference type="GO" id="GO:0019350">
    <property type="term" value="P:teichoic acid biosynthetic process"/>
    <property type="evidence" value="ECO:0007669"/>
    <property type="project" value="UniProtKB-KW"/>
</dbReference>
<keyword evidence="5" id="KW-0777">Teichoic acid biosynthesis</keyword>